<evidence type="ECO:0000256" key="1">
    <source>
        <dbReference type="ARBA" id="ARBA00011063"/>
    </source>
</evidence>
<accession>A0ABS2RLF7</accession>
<evidence type="ECO:0000313" key="6">
    <source>
        <dbReference type="EMBL" id="MBM7798754.1"/>
    </source>
</evidence>
<dbReference type="Gene3D" id="3.40.50.2300">
    <property type="match status" value="1"/>
</dbReference>
<dbReference type="InterPro" id="IPR017867">
    <property type="entry name" value="Tyr_phospatase_low_mol_wt"/>
</dbReference>
<protein>
    <recommendedName>
        <fullName evidence="2">protein-tyrosine-phosphatase</fullName>
        <ecNumber evidence="2">3.1.3.48</ecNumber>
    </recommendedName>
</protein>
<organism evidence="6 7">
    <name type="scientific">Microlunatus panaciterrae</name>
    <dbReference type="NCBI Taxonomy" id="400768"/>
    <lineage>
        <taxon>Bacteria</taxon>
        <taxon>Bacillati</taxon>
        <taxon>Actinomycetota</taxon>
        <taxon>Actinomycetes</taxon>
        <taxon>Propionibacteriales</taxon>
        <taxon>Propionibacteriaceae</taxon>
        <taxon>Microlunatus</taxon>
    </lineage>
</organism>
<comment type="similarity">
    <text evidence="1">Belongs to the low molecular weight phosphotyrosine protein phosphatase family.</text>
</comment>
<dbReference type="PANTHER" id="PTHR11717">
    <property type="entry name" value="LOW MOLECULAR WEIGHT PROTEIN TYROSINE PHOSPHATASE"/>
    <property type="match status" value="1"/>
</dbReference>
<evidence type="ECO:0000259" key="5">
    <source>
        <dbReference type="SMART" id="SM00226"/>
    </source>
</evidence>
<dbReference type="RefSeq" id="WP_338041219.1">
    <property type="nucleotide sequence ID" value="NZ_BAAAQP010000002.1"/>
</dbReference>
<keyword evidence="7" id="KW-1185">Reference proteome</keyword>
<gene>
    <name evidence="6" type="ORF">JOE57_001675</name>
</gene>
<evidence type="ECO:0000313" key="7">
    <source>
        <dbReference type="Proteomes" id="UP000704762"/>
    </source>
</evidence>
<dbReference type="Proteomes" id="UP000704762">
    <property type="component" value="Unassembled WGS sequence"/>
</dbReference>
<feature type="domain" description="Phosphotyrosine protein phosphatase I" evidence="5">
    <location>
        <begin position="12"/>
        <end position="158"/>
    </location>
</feature>
<dbReference type="CDD" id="cd16343">
    <property type="entry name" value="LMWPTP"/>
    <property type="match status" value="1"/>
</dbReference>
<comment type="caution">
    <text evidence="6">The sequence shown here is derived from an EMBL/GenBank/DDBJ whole genome shotgun (WGS) entry which is preliminary data.</text>
</comment>
<dbReference type="PANTHER" id="PTHR11717:SF7">
    <property type="entry name" value="LOW MOLECULAR WEIGHT PHOSPHOTYROSINE PROTEIN PHOSPHATASE"/>
    <property type="match status" value="1"/>
</dbReference>
<dbReference type="PRINTS" id="PR00719">
    <property type="entry name" value="LMWPTPASE"/>
</dbReference>
<dbReference type="Pfam" id="PF01451">
    <property type="entry name" value="LMWPc"/>
    <property type="match status" value="1"/>
</dbReference>
<evidence type="ECO:0000256" key="4">
    <source>
        <dbReference type="ARBA" id="ARBA00022912"/>
    </source>
</evidence>
<dbReference type="InterPro" id="IPR036196">
    <property type="entry name" value="Ptyr_pPase_sf"/>
</dbReference>
<dbReference type="SUPFAM" id="SSF52788">
    <property type="entry name" value="Phosphotyrosine protein phosphatases I"/>
    <property type="match status" value="1"/>
</dbReference>
<dbReference type="EMBL" id="JAFBCF010000001">
    <property type="protein sequence ID" value="MBM7798754.1"/>
    <property type="molecule type" value="Genomic_DNA"/>
</dbReference>
<dbReference type="InterPro" id="IPR023485">
    <property type="entry name" value="Ptyr_pPase"/>
</dbReference>
<dbReference type="SMART" id="SM00226">
    <property type="entry name" value="LMWPc"/>
    <property type="match status" value="1"/>
</dbReference>
<sequence>MAEVQTHRPTSVRVVFVCWGNICRSPMAERVARRAAQEAGLTGVDFSSAATSSDELGAPMDPRAAAMLRRHGYHPDGHVAHRISPDEISSASLVIAMEDLHLRKLRALADVDHLRLLSDFDPDAEPGSGVPDPWYGSDEGFADTLAMIEAATPGVLAHVSELQRARV</sequence>
<dbReference type="InterPro" id="IPR050438">
    <property type="entry name" value="LMW_PTPase"/>
</dbReference>
<dbReference type="GO" id="GO:0004725">
    <property type="term" value="F:protein tyrosine phosphatase activity"/>
    <property type="evidence" value="ECO:0007669"/>
    <property type="project" value="UniProtKB-EC"/>
</dbReference>
<reference evidence="6 7" key="1">
    <citation type="submission" date="2021-01" db="EMBL/GenBank/DDBJ databases">
        <title>Sequencing the genomes of 1000 actinobacteria strains.</title>
        <authorList>
            <person name="Klenk H.-P."/>
        </authorList>
    </citation>
    <scope>NUCLEOTIDE SEQUENCE [LARGE SCALE GENOMIC DNA]</scope>
    <source>
        <strain evidence="6 7">DSM 18662</strain>
    </source>
</reference>
<keyword evidence="4" id="KW-0904">Protein phosphatase</keyword>
<proteinExistence type="inferred from homology"/>
<name>A0ABS2RLF7_9ACTN</name>
<evidence type="ECO:0000256" key="2">
    <source>
        <dbReference type="ARBA" id="ARBA00013064"/>
    </source>
</evidence>
<evidence type="ECO:0000256" key="3">
    <source>
        <dbReference type="ARBA" id="ARBA00022801"/>
    </source>
</evidence>
<keyword evidence="3 6" id="KW-0378">Hydrolase</keyword>
<dbReference type="EC" id="3.1.3.48" evidence="2"/>